<dbReference type="NCBIfam" id="TIGR03361">
    <property type="entry name" value="VI_Rhs_Vgr"/>
    <property type="match status" value="1"/>
</dbReference>
<dbReference type="EMBL" id="CP021023">
    <property type="protein sequence ID" value="ARN56919.1"/>
    <property type="molecule type" value="Genomic_DNA"/>
</dbReference>
<dbReference type="GO" id="GO:0005576">
    <property type="term" value="C:extracellular region"/>
    <property type="evidence" value="ECO:0007669"/>
    <property type="project" value="UniProtKB-SubCell"/>
</dbReference>
<dbReference type="Gene3D" id="2.40.50.230">
    <property type="entry name" value="Gp5 N-terminal domain"/>
    <property type="match status" value="1"/>
</dbReference>
<evidence type="ECO:0000313" key="7">
    <source>
        <dbReference type="EMBL" id="ARN56919.1"/>
    </source>
</evidence>
<dbReference type="NCBIfam" id="TIGR01646">
    <property type="entry name" value="vgr_GE"/>
    <property type="match status" value="1"/>
</dbReference>
<evidence type="ECO:0000256" key="4">
    <source>
        <dbReference type="SAM" id="MobiDB-lite"/>
    </source>
</evidence>
<dbReference type="STRING" id="1941349.STSP1_01312"/>
<dbReference type="KEGG" id="pbp:STSP1_01312"/>
<dbReference type="InterPro" id="IPR006531">
    <property type="entry name" value="Gp5/Vgr_OB"/>
</dbReference>
<organism evidence="7 8">
    <name type="scientific">Sedimentisphaera salicampi</name>
    <dbReference type="NCBI Taxonomy" id="1941349"/>
    <lineage>
        <taxon>Bacteria</taxon>
        <taxon>Pseudomonadati</taxon>
        <taxon>Planctomycetota</taxon>
        <taxon>Phycisphaerae</taxon>
        <taxon>Sedimentisphaerales</taxon>
        <taxon>Sedimentisphaeraceae</taxon>
        <taxon>Sedimentisphaera</taxon>
    </lineage>
</organism>
<feature type="domain" description="Gp5/Type VI secretion system Vgr C-terminal trimerisation" evidence="6">
    <location>
        <begin position="468"/>
        <end position="576"/>
    </location>
</feature>
<dbReference type="InterPro" id="IPR050708">
    <property type="entry name" value="T6SS_VgrG/RHS"/>
</dbReference>
<dbReference type="SUPFAM" id="SSF69279">
    <property type="entry name" value="Phage tail proteins"/>
    <property type="match status" value="2"/>
</dbReference>
<evidence type="ECO:0000259" key="6">
    <source>
        <dbReference type="Pfam" id="PF22178"/>
    </source>
</evidence>
<feature type="domain" description="Gp5/Type VI secretion system Vgr protein OB-fold" evidence="5">
    <location>
        <begin position="383"/>
        <end position="451"/>
    </location>
</feature>
<dbReference type="Proteomes" id="UP000193334">
    <property type="component" value="Chromosome"/>
</dbReference>
<dbReference type="PANTHER" id="PTHR32305">
    <property type="match status" value="1"/>
</dbReference>
<evidence type="ECO:0000256" key="1">
    <source>
        <dbReference type="ARBA" id="ARBA00004613"/>
    </source>
</evidence>
<evidence type="ECO:0000256" key="2">
    <source>
        <dbReference type="ARBA" id="ARBA00005558"/>
    </source>
</evidence>
<evidence type="ECO:0000259" key="5">
    <source>
        <dbReference type="Pfam" id="PF04717"/>
    </source>
</evidence>
<keyword evidence="8" id="KW-1185">Reference proteome</keyword>
<dbReference type="Gene3D" id="4.10.220.110">
    <property type="match status" value="1"/>
</dbReference>
<dbReference type="InterPro" id="IPR054030">
    <property type="entry name" value="Gp5_Vgr_C"/>
</dbReference>
<dbReference type="Pfam" id="PF22178">
    <property type="entry name" value="Gp5_trimer_C"/>
    <property type="match status" value="1"/>
</dbReference>
<dbReference type="Gene3D" id="2.30.110.50">
    <property type="match status" value="1"/>
</dbReference>
<reference evidence="8" key="1">
    <citation type="submission" date="2017-04" db="EMBL/GenBank/DDBJ databases">
        <title>Comparative genomics and description of representatives of a novel lineage of planctomycetes thriving in anoxic sediments.</title>
        <authorList>
            <person name="Spring S."/>
            <person name="Bunk B."/>
            <person name="Sproer C."/>
        </authorList>
    </citation>
    <scope>NUCLEOTIDE SEQUENCE [LARGE SCALE GENOMIC DNA]</scope>
    <source>
        <strain evidence="8">ST-PulAB-D4</strain>
    </source>
</reference>
<dbReference type="InterPro" id="IPR037026">
    <property type="entry name" value="Vgr_OB-fold_dom_sf"/>
</dbReference>
<sequence>MAEFTQKHREIAIGTPLGDDVFLIQSLKASERIGDMFLFEADLLSLEDVAAEDIIGKNVSIRFNCGDSMRFFNGYVKEFTFVSKGKEFSEYRAAVVPWLWFLDQNQDCRIFQNLAIPEIIEEVFKSRNISDYQLSLSGSYDKLEYCVQYRESDYNFIKRLMEFAGIYFYFEHQQDKHVLVICDSSNAHSTFEDYEKIKFKLESDQEYEEVIVSWQRKMSVLPNKVEMKDYNFQNSKQDLLSKSDCEGKGVDGNMGRFFYPAGFEEMAAGDKVADIRLQQIRAGEEVCIGKSYSKGLRPGYIFKMEGCPQQGQNREYLTLETNYKIEAGGFETGLRAHDISYHCNFKTMPTEIDYRLPPTAEHPRIEGPQTAFVTGPSGDEIYTDKHGRVKVVFHWDRYGKPDENSSCWVRVSQGLAGNKWGMIALPRVGQEVIVEFEEGDPDRPIITGRVYNGQNAAPYSLPKNKTISTSKTNSSKGGGGFNEIRFEDKKGSEQLFVHAERDKDEYVGNNSYTTIDDDSHTTVEGKRFERTKKDYHDRKHKDYFEEIGGDKNLSVSGNSVANVSKNSSVQVSQTHQLNAKEIIQETSTKFSQKSKEHVVEANTKYSAKGKEVCIEAASNLCLKAGSSVISLSSSGININGSMVKINSGAYASASGKAASYSAPKLAHPAYAVDADDGSPGALGKPKDLSGLEPDIVQLLAQKAPEYVPAPDIALGYMEGVEAAAGAGAGAGITRPDKKFIPILKCSHGRVSGPSGILEVVATRNRKFNPLTVGGSEEEIGDDEMLENDYNTFSHKPKNRTGNEAKKLSDTANKVNRKTNKVSKHTKWLPKLEFTVRDGESDEITALVNKANGTKVNDAKAQIVSRNASLKKSADKKVPVHRAIHTPQSPYGTTETIFDFSLFRFLTCLRQYRWITSNCCEKYTVNYLMPDKSIDKLEIHSYPATSVKIKISTDFISKLVSSVSDKFFNPLERVLSKGPISVEFDLEVATGFVSFEYYWREAKDWRCCLVRKAEAGLDPLLGIGLVGKASLLAIAGMFFGIPPAISKFLGKALADIYLFLDIALELILKGSAEYLTYYYPSKKEEIEGKLSAIVGVPLEIGLEAKLGNEYVAYLELKGSFATRGSMAAHVIAEEDLIGFRPEIKTDPVVGKLSYKATALWIFDRSDSIQTTIVEEKVIYSSSELVKIWPVEENN</sequence>
<dbReference type="Pfam" id="PF04717">
    <property type="entry name" value="Phage_base_V"/>
    <property type="match status" value="1"/>
</dbReference>
<name>A0A1W6LMB9_9BACT</name>
<feature type="compositionally biased region" description="Low complexity" evidence="4">
    <location>
        <begin position="463"/>
        <end position="475"/>
    </location>
</feature>
<feature type="region of interest" description="Disordered" evidence="4">
    <location>
        <begin position="461"/>
        <end position="481"/>
    </location>
</feature>
<dbReference type="Pfam" id="PF05954">
    <property type="entry name" value="Phage_GPD"/>
    <property type="match status" value="1"/>
</dbReference>
<dbReference type="RefSeq" id="WP_085755594.1">
    <property type="nucleotide sequence ID" value="NZ_CP021023.1"/>
</dbReference>
<evidence type="ECO:0000256" key="3">
    <source>
        <dbReference type="ARBA" id="ARBA00022525"/>
    </source>
</evidence>
<comment type="similarity">
    <text evidence="2">Belongs to the VgrG protein family.</text>
</comment>
<dbReference type="AlphaFoldDB" id="A0A1W6LMB9"/>
<protein>
    <submittedName>
        <fullName evidence="7">Type VI secretion system Vgr family protein</fullName>
    </submittedName>
</protein>
<keyword evidence="3" id="KW-0964">Secreted</keyword>
<dbReference type="PANTHER" id="PTHR32305:SF15">
    <property type="entry name" value="PROTEIN RHSA-RELATED"/>
    <property type="match status" value="1"/>
</dbReference>
<evidence type="ECO:0000313" key="8">
    <source>
        <dbReference type="Proteomes" id="UP000193334"/>
    </source>
</evidence>
<dbReference type="InterPro" id="IPR017847">
    <property type="entry name" value="T6SS_RhsGE_Vgr_subset"/>
</dbReference>
<accession>A0A1W6LMB9</accession>
<dbReference type="SUPFAM" id="SSF69349">
    <property type="entry name" value="Phage fibre proteins"/>
    <property type="match status" value="1"/>
</dbReference>
<dbReference type="InterPro" id="IPR006533">
    <property type="entry name" value="T6SS_Vgr_RhsGE"/>
</dbReference>
<dbReference type="SUPFAM" id="SSF69255">
    <property type="entry name" value="gp5 N-terminal domain-like"/>
    <property type="match status" value="1"/>
</dbReference>
<dbReference type="Gene3D" id="3.55.50.10">
    <property type="entry name" value="Baseplate protein-like domains"/>
    <property type="match status" value="1"/>
</dbReference>
<comment type="subcellular location">
    <subcellularLocation>
        <location evidence="1">Secreted</location>
    </subcellularLocation>
</comment>
<proteinExistence type="inferred from homology"/>
<gene>
    <name evidence="7" type="ORF">STSP1_01312</name>
</gene>